<dbReference type="PANTHER" id="PTHR47374">
    <property type="entry name" value="ENDOSOME ANTIGEN-LIKE PROTEIN, PUTATIVE (DUF3444)-RELATED"/>
    <property type="match status" value="1"/>
</dbReference>
<reference evidence="2 3" key="1">
    <citation type="submission" date="2020-06" db="EMBL/GenBank/DDBJ databases">
        <title>Transcriptomic and genomic resources for Thalictrum thalictroides and T. hernandezii: Facilitating candidate gene discovery in an emerging model plant lineage.</title>
        <authorList>
            <person name="Arias T."/>
            <person name="Riano-Pachon D.M."/>
            <person name="Di Stilio V.S."/>
        </authorList>
    </citation>
    <scope>NUCLEOTIDE SEQUENCE [LARGE SCALE GENOMIC DNA]</scope>
    <source>
        <strain evidence="3">cv. WT478/WT964</strain>
        <tissue evidence="2">Leaves</tissue>
    </source>
</reference>
<dbReference type="Pfam" id="PF00226">
    <property type="entry name" value="DnaJ"/>
    <property type="match status" value="1"/>
</dbReference>
<dbReference type="InterPro" id="IPR036869">
    <property type="entry name" value="J_dom_sf"/>
</dbReference>
<protein>
    <submittedName>
        <fullName evidence="2">Dnaj heat shock n-terminal domain-containing protein</fullName>
    </submittedName>
</protein>
<dbReference type="Proteomes" id="UP000554482">
    <property type="component" value="Unassembled WGS sequence"/>
</dbReference>
<keyword evidence="3" id="KW-1185">Reference proteome</keyword>
<dbReference type="EMBL" id="JABWDY010004666">
    <property type="protein sequence ID" value="KAF5204999.1"/>
    <property type="molecule type" value="Genomic_DNA"/>
</dbReference>
<dbReference type="InterPro" id="IPR024593">
    <property type="entry name" value="DUF3444"/>
</dbReference>
<dbReference type="SUPFAM" id="SSF46565">
    <property type="entry name" value="Chaperone J-domain"/>
    <property type="match status" value="1"/>
</dbReference>
<evidence type="ECO:0000259" key="1">
    <source>
        <dbReference type="PROSITE" id="PS50076"/>
    </source>
</evidence>
<evidence type="ECO:0000313" key="2">
    <source>
        <dbReference type="EMBL" id="KAF5204999.1"/>
    </source>
</evidence>
<dbReference type="InterPro" id="IPR001623">
    <property type="entry name" value="DnaJ_domain"/>
</dbReference>
<proteinExistence type="predicted"/>
<dbReference type="Pfam" id="PF11926">
    <property type="entry name" value="DUF3444"/>
    <property type="match status" value="2"/>
</dbReference>
<dbReference type="AlphaFoldDB" id="A0A7J6X5Q0"/>
<organism evidence="2 3">
    <name type="scientific">Thalictrum thalictroides</name>
    <name type="common">Rue-anemone</name>
    <name type="synonym">Anemone thalictroides</name>
    <dbReference type="NCBI Taxonomy" id="46969"/>
    <lineage>
        <taxon>Eukaryota</taxon>
        <taxon>Viridiplantae</taxon>
        <taxon>Streptophyta</taxon>
        <taxon>Embryophyta</taxon>
        <taxon>Tracheophyta</taxon>
        <taxon>Spermatophyta</taxon>
        <taxon>Magnoliopsida</taxon>
        <taxon>Ranunculales</taxon>
        <taxon>Ranunculaceae</taxon>
        <taxon>Thalictroideae</taxon>
        <taxon>Thalictrum</taxon>
    </lineage>
</organism>
<accession>A0A7J6X5Q0</accession>
<dbReference type="PANTHER" id="PTHR47374:SF2">
    <property type="entry name" value="OS01G0927400 PROTEIN"/>
    <property type="match status" value="1"/>
</dbReference>
<feature type="domain" description="J" evidence="1">
    <location>
        <begin position="70"/>
        <end position="134"/>
    </location>
</feature>
<comment type="caution">
    <text evidence="2">The sequence shown here is derived from an EMBL/GenBank/DDBJ whole genome shotgun (WGS) entry which is preliminary data.</text>
</comment>
<dbReference type="SMART" id="SM00271">
    <property type="entry name" value="DnaJ"/>
    <property type="match status" value="1"/>
</dbReference>
<sequence length="583" mass="66085">MERKQAALRALEEQKLAETLIKKEDYKGASLKLSQARKIYPLLENLDAMTNVCNILNVSHNLTSNKSTTDWYMVLRTDPKADDSLIVSKYRKLVKSFEPIKNNFPGTEFALGVLREAFSVLSDKKKRLVFDLERFNNLNMVSLANKSPSSQLGSSRLENITRGSGAAEREILQVSNLGYGASCGNDLEVVKNLACKKKLVFEAKYCDFNSGRKPECQTLNAEQVEICPKEGEVWAVFENWRPFDWCEAPQTRKGCGYLYVEIVLEYSKSVDITVALLEKVAGFQSIFRRCMNAGGGSTFTILARHMLKFSHNVPAYRFRGGEIDNVSAGMLELDPLVVPFDPVQGMGKPVEGRTSFDSSSIGKGGPIALFLNSEPEITSMCKWSRKDFATDQVWAVYDGPDSMPRRYVVVNNVVSGIEVCATFLDPYPTLDEEKQWVEEGLPFVCGLFRPRRNTMNLSMSQFSHVVSCEMSTKKSFYRIYPEKGEVWAVYENWHPKWKNGDYESHRCQITEVLSDFSEGAEMKVASLVEMNGYMTFFQRQQVNDYDLTRTITRIKMLSFSHQIPCFDVEGSLHLEPDALPPKR</sequence>
<dbReference type="Gene3D" id="1.10.287.110">
    <property type="entry name" value="DnaJ domain"/>
    <property type="match status" value="1"/>
</dbReference>
<evidence type="ECO:0000313" key="3">
    <source>
        <dbReference type="Proteomes" id="UP000554482"/>
    </source>
</evidence>
<keyword evidence="2" id="KW-0346">Stress response</keyword>
<dbReference type="OrthoDB" id="1911590at2759"/>
<name>A0A7J6X5Q0_THATH</name>
<gene>
    <name evidence="2" type="ORF">FRX31_005421</name>
</gene>
<dbReference type="CDD" id="cd06257">
    <property type="entry name" value="DnaJ"/>
    <property type="match status" value="1"/>
</dbReference>
<dbReference type="PROSITE" id="PS50076">
    <property type="entry name" value="DNAJ_2"/>
    <property type="match status" value="1"/>
</dbReference>